<dbReference type="GO" id="GO:0003677">
    <property type="term" value="F:DNA binding"/>
    <property type="evidence" value="ECO:0007669"/>
    <property type="project" value="UniProtKB-UniRule"/>
</dbReference>
<dbReference type="SUPFAM" id="SSF48498">
    <property type="entry name" value="Tetracyclin repressor-like, C-terminal domain"/>
    <property type="match status" value="1"/>
</dbReference>
<dbReference type="PRINTS" id="PR00455">
    <property type="entry name" value="HTHTETR"/>
</dbReference>
<reference evidence="7 8" key="1">
    <citation type="submission" date="2018-03" db="EMBL/GenBank/DDBJ databases">
        <title>Bacteriophage NCPPB3778 and a type I-E CRISPR drive the evolution of the US Biological Select Agent, Rathayibacter toxicus.</title>
        <authorList>
            <person name="Davis E.W.II."/>
            <person name="Tabima J.F."/>
            <person name="Weisberg A.J."/>
            <person name="Dantas Lopes L."/>
            <person name="Wiseman M.S."/>
            <person name="Wiseman M.S."/>
            <person name="Pupko T."/>
            <person name="Belcher M.S."/>
            <person name="Sechler A.J."/>
            <person name="Tancos M.A."/>
            <person name="Schroeder B.K."/>
            <person name="Murray T.D."/>
            <person name="Luster D.G."/>
            <person name="Schneider W.L."/>
            <person name="Rogers E."/>
            <person name="Andreote F.D."/>
            <person name="Grunwald N.J."/>
            <person name="Putnam M.L."/>
            <person name="Chang J.H."/>
        </authorList>
    </citation>
    <scope>NUCLEOTIDE SEQUENCE [LARGE SCALE GENOMIC DNA]</scope>
    <source>
        <strain evidence="7 8">DSM 15932</strain>
    </source>
</reference>
<evidence type="ECO:0000256" key="1">
    <source>
        <dbReference type="ARBA" id="ARBA00023015"/>
    </source>
</evidence>
<dbReference type="Proteomes" id="UP000285317">
    <property type="component" value="Chromosome"/>
</dbReference>
<dbReference type="Gene3D" id="1.10.357.10">
    <property type="entry name" value="Tetracycline Repressor, domain 2"/>
    <property type="match status" value="1"/>
</dbReference>
<evidence type="ECO:0000256" key="2">
    <source>
        <dbReference type="ARBA" id="ARBA00023125"/>
    </source>
</evidence>
<feature type="domain" description="HTH tetR-type" evidence="6">
    <location>
        <begin position="6"/>
        <end position="66"/>
    </location>
</feature>
<evidence type="ECO:0000313" key="8">
    <source>
        <dbReference type="Proteomes" id="UP000285317"/>
    </source>
</evidence>
<protein>
    <submittedName>
        <fullName evidence="7">TetR family transcriptional regulator</fullName>
    </submittedName>
</protein>
<dbReference type="KEGG" id="rfs:C1I64_18865"/>
<proteinExistence type="predicted"/>
<keyword evidence="2 4" id="KW-0238">DNA-binding</keyword>
<keyword evidence="3" id="KW-0804">Transcription</keyword>
<dbReference type="PROSITE" id="PS50977">
    <property type="entry name" value="HTH_TETR_2"/>
    <property type="match status" value="1"/>
</dbReference>
<feature type="region of interest" description="Disordered" evidence="5">
    <location>
        <begin position="187"/>
        <end position="209"/>
    </location>
</feature>
<accession>A0A3T0T5J4</accession>
<dbReference type="EMBL" id="CP028137">
    <property type="protein sequence ID" value="AZZ53886.1"/>
    <property type="molecule type" value="Genomic_DNA"/>
</dbReference>
<feature type="DNA-binding region" description="H-T-H motif" evidence="4">
    <location>
        <begin position="29"/>
        <end position="48"/>
    </location>
</feature>
<evidence type="ECO:0000256" key="4">
    <source>
        <dbReference type="PROSITE-ProRule" id="PRU00335"/>
    </source>
</evidence>
<dbReference type="InterPro" id="IPR009057">
    <property type="entry name" value="Homeodomain-like_sf"/>
</dbReference>
<dbReference type="RefSeq" id="WP_127888269.1">
    <property type="nucleotide sequence ID" value="NZ_CP028137.1"/>
</dbReference>
<dbReference type="AlphaFoldDB" id="A0A3T0T5J4"/>
<organism evidence="7 8">
    <name type="scientific">Rathayibacter festucae DSM 15932</name>
    <dbReference type="NCBI Taxonomy" id="1328866"/>
    <lineage>
        <taxon>Bacteria</taxon>
        <taxon>Bacillati</taxon>
        <taxon>Actinomycetota</taxon>
        <taxon>Actinomycetes</taxon>
        <taxon>Micrococcales</taxon>
        <taxon>Microbacteriaceae</taxon>
        <taxon>Rathayibacter</taxon>
    </lineage>
</organism>
<sequence>MPTPERTSLDAIVRAAAEILEEEGLAGVTMQAVAQRVGVRAPSLYKRVAGRDPLLRLVAEATLSELAACVEPIENAAELAGAFRAFGRERPAAFLLVMAPAPGTPAARQEFRDAASASVLRVAARLAGEEHALEAARTLTAWSTGFIGMEINGAFTLGGDVESAWRFGLSRVIAALELAEAELAELEPAEVSAPRPRPRGSAAGSPRVR</sequence>
<evidence type="ECO:0000313" key="7">
    <source>
        <dbReference type="EMBL" id="AZZ53886.1"/>
    </source>
</evidence>
<gene>
    <name evidence="7" type="ORF">C1I64_18865</name>
</gene>
<dbReference type="Pfam" id="PF13305">
    <property type="entry name" value="TetR_C_33"/>
    <property type="match status" value="1"/>
</dbReference>
<dbReference type="InterPro" id="IPR036271">
    <property type="entry name" value="Tet_transcr_reg_TetR-rel_C_sf"/>
</dbReference>
<keyword evidence="1" id="KW-0805">Transcription regulation</keyword>
<name>A0A3T0T5J4_9MICO</name>
<dbReference type="Gene3D" id="1.10.10.60">
    <property type="entry name" value="Homeodomain-like"/>
    <property type="match status" value="1"/>
</dbReference>
<evidence type="ECO:0000259" key="6">
    <source>
        <dbReference type="PROSITE" id="PS50977"/>
    </source>
</evidence>
<dbReference type="Pfam" id="PF00440">
    <property type="entry name" value="TetR_N"/>
    <property type="match status" value="1"/>
</dbReference>
<dbReference type="InterPro" id="IPR001647">
    <property type="entry name" value="HTH_TetR"/>
</dbReference>
<dbReference type="SUPFAM" id="SSF46689">
    <property type="entry name" value="Homeodomain-like"/>
    <property type="match status" value="1"/>
</dbReference>
<evidence type="ECO:0000256" key="5">
    <source>
        <dbReference type="SAM" id="MobiDB-lite"/>
    </source>
</evidence>
<dbReference type="InterPro" id="IPR025996">
    <property type="entry name" value="MT1864/Rv1816-like_C"/>
</dbReference>
<evidence type="ECO:0000256" key="3">
    <source>
        <dbReference type="ARBA" id="ARBA00023163"/>
    </source>
</evidence>